<dbReference type="AlphaFoldDB" id="A0A0F9CXN1"/>
<protein>
    <submittedName>
        <fullName evidence="1">Uncharacterized protein</fullName>
    </submittedName>
</protein>
<dbReference type="EMBL" id="LAZR01031346">
    <property type="protein sequence ID" value="KKL54019.1"/>
    <property type="molecule type" value="Genomic_DNA"/>
</dbReference>
<organism evidence="1">
    <name type="scientific">marine sediment metagenome</name>
    <dbReference type="NCBI Taxonomy" id="412755"/>
    <lineage>
        <taxon>unclassified sequences</taxon>
        <taxon>metagenomes</taxon>
        <taxon>ecological metagenomes</taxon>
    </lineage>
</organism>
<accession>A0A0F9CXN1</accession>
<sequence>MMYGNDEWIAWVLGQNYSGGIESYNQWKKTLEDLEARKLAEKIKSGANNRREK</sequence>
<gene>
    <name evidence="1" type="ORF">LCGC14_2269580</name>
</gene>
<name>A0A0F9CXN1_9ZZZZ</name>
<reference evidence="1" key="1">
    <citation type="journal article" date="2015" name="Nature">
        <title>Complex archaea that bridge the gap between prokaryotes and eukaryotes.</title>
        <authorList>
            <person name="Spang A."/>
            <person name="Saw J.H."/>
            <person name="Jorgensen S.L."/>
            <person name="Zaremba-Niedzwiedzka K."/>
            <person name="Martijn J."/>
            <person name="Lind A.E."/>
            <person name="van Eijk R."/>
            <person name="Schleper C."/>
            <person name="Guy L."/>
            <person name="Ettema T.J."/>
        </authorList>
    </citation>
    <scope>NUCLEOTIDE SEQUENCE</scope>
</reference>
<proteinExistence type="predicted"/>
<evidence type="ECO:0000313" key="1">
    <source>
        <dbReference type="EMBL" id="KKL54019.1"/>
    </source>
</evidence>
<comment type="caution">
    <text evidence="1">The sequence shown here is derived from an EMBL/GenBank/DDBJ whole genome shotgun (WGS) entry which is preliminary data.</text>
</comment>